<feature type="compositionally biased region" description="Polar residues" evidence="1">
    <location>
        <begin position="37"/>
        <end position="48"/>
    </location>
</feature>
<evidence type="ECO:0000313" key="4">
    <source>
        <dbReference type="Proteomes" id="UP000593758"/>
    </source>
</evidence>
<feature type="signal peptide" evidence="2">
    <location>
        <begin position="1"/>
        <end position="25"/>
    </location>
</feature>
<dbReference type="AlphaFoldDB" id="A0A7M1SWF6"/>
<evidence type="ECO:0000256" key="2">
    <source>
        <dbReference type="SAM" id="SignalP"/>
    </source>
</evidence>
<evidence type="ECO:0008006" key="5">
    <source>
        <dbReference type="Google" id="ProtNLM"/>
    </source>
</evidence>
<dbReference type="RefSeq" id="WP_193498574.1">
    <property type="nucleotide sequence ID" value="NZ_CP063169.1"/>
</dbReference>
<reference evidence="3 4" key="1">
    <citation type="submission" date="2020-10" db="EMBL/GenBank/DDBJ databases">
        <title>Haloactinobacterium sp. RN3S43, a bacterium isolated from saline soil.</title>
        <authorList>
            <person name="Sun J.-Q."/>
        </authorList>
    </citation>
    <scope>NUCLEOTIDE SEQUENCE [LARGE SCALE GENOMIC DNA]</scope>
    <source>
        <strain evidence="3 4">RN3S43</strain>
    </source>
</reference>
<sequence>MSQPRRTVTFATTVAALLLAGASLAGCSSDDPDTTEEGSGQSSFSSAEEYQLAFAECMRDQGVDMPDPGEDGVEIGAGQGEGFMEAAEICSDALGTPPGGEGGARPAQGQREFDLAMAQCLRENGLEVPDPAPDEGLTVPMDAGQDLLAECGAVADEAVGATP</sequence>
<proteinExistence type="predicted"/>
<gene>
    <name evidence="3" type="ORF">IM660_06630</name>
</gene>
<dbReference type="EMBL" id="CP063169">
    <property type="protein sequence ID" value="QOR71926.1"/>
    <property type="molecule type" value="Genomic_DNA"/>
</dbReference>
<keyword evidence="2" id="KW-0732">Signal</keyword>
<keyword evidence="4" id="KW-1185">Reference proteome</keyword>
<organism evidence="3 4">
    <name type="scientific">Ruania alkalisoli</name>
    <dbReference type="NCBI Taxonomy" id="2779775"/>
    <lineage>
        <taxon>Bacteria</taxon>
        <taxon>Bacillati</taxon>
        <taxon>Actinomycetota</taxon>
        <taxon>Actinomycetes</taxon>
        <taxon>Micrococcales</taxon>
        <taxon>Ruaniaceae</taxon>
        <taxon>Ruania</taxon>
    </lineage>
</organism>
<evidence type="ECO:0000256" key="1">
    <source>
        <dbReference type="SAM" id="MobiDB-lite"/>
    </source>
</evidence>
<name>A0A7M1SWF6_9MICO</name>
<protein>
    <recommendedName>
        <fullName evidence="5">Secreted protein</fullName>
    </recommendedName>
</protein>
<accession>A0A7M1SWF6</accession>
<dbReference type="KEGG" id="halt:IM660_06630"/>
<dbReference type="Proteomes" id="UP000593758">
    <property type="component" value="Chromosome"/>
</dbReference>
<evidence type="ECO:0000313" key="3">
    <source>
        <dbReference type="EMBL" id="QOR71926.1"/>
    </source>
</evidence>
<feature type="chain" id="PRO_5039153343" description="Secreted protein" evidence="2">
    <location>
        <begin position="26"/>
        <end position="163"/>
    </location>
</feature>
<dbReference type="PROSITE" id="PS51257">
    <property type="entry name" value="PROKAR_LIPOPROTEIN"/>
    <property type="match status" value="1"/>
</dbReference>
<feature type="region of interest" description="Disordered" evidence="1">
    <location>
        <begin position="25"/>
        <end position="48"/>
    </location>
</feature>